<reference evidence="2" key="1">
    <citation type="submission" date="2020-06" db="EMBL/GenBank/DDBJ databases">
        <authorList>
            <consortium name="Plant Systems Biology data submission"/>
        </authorList>
    </citation>
    <scope>NUCLEOTIDE SEQUENCE</scope>
    <source>
        <strain evidence="2">D6</strain>
    </source>
</reference>
<comment type="caution">
    <text evidence="2">The sequence shown here is derived from an EMBL/GenBank/DDBJ whole genome shotgun (WGS) entry which is preliminary data.</text>
</comment>
<feature type="compositionally biased region" description="Basic and acidic residues" evidence="1">
    <location>
        <begin position="24"/>
        <end position="35"/>
    </location>
</feature>
<sequence>MAWNIPRVHRNNHKAKSSTPTLSGDRDESFNDPRHQKIISNPNNDSPNRRAILLLAPILTITAPQVAHAGEVGARITRAVTQSDLGISVRKSVVRGAQVIDQVDGQWERFSDQFGLGAERNKQVGRPTPKVIPDPLPLDATTAKAILDITDGIFLSLLASTGIKRETLEAQINKVATLVRPSFERNNGDQQDLMLSASQNNIQTAAQFNFYSYVHFKAYSDLIIQQGKEFDFNAFRRSFEKQTGDQLVALLLPQDSERGKQQPKTELLLNAKFNQIEQLCQQLKQKGLLSLTERSEVDRESILDWIDDTNSLSFTLALDGDITLGSQMLLQEQGFRLYPDYPRFAVLSLLQNIEGQEAQIDDYYFDTDYNSDPDKFEVKEVVLSVVLDSV</sequence>
<dbReference type="Proteomes" id="UP001153069">
    <property type="component" value="Unassembled WGS sequence"/>
</dbReference>
<organism evidence="2 3">
    <name type="scientific">Seminavis robusta</name>
    <dbReference type="NCBI Taxonomy" id="568900"/>
    <lineage>
        <taxon>Eukaryota</taxon>
        <taxon>Sar</taxon>
        <taxon>Stramenopiles</taxon>
        <taxon>Ochrophyta</taxon>
        <taxon>Bacillariophyta</taxon>
        <taxon>Bacillariophyceae</taxon>
        <taxon>Bacillariophycidae</taxon>
        <taxon>Naviculales</taxon>
        <taxon>Naviculaceae</taxon>
        <taxon>Seminavis</taxon>
    </lineage>
</organism>
<proteinExistence type="predicted"/>
<dbReference type="EMBL" id="CAICTM010001201">
    <property type="protein sequence ID" value="CAB9521521.1"/>
    <property type="molecule type" value="Genomic_DNA"/>
</dbReference>
<gene>
    <name evidence="2" type="ORF">SEMRO_1203_G252130.1</name>
</gene>
<name>A0A9N8ELM2_9STRA</name>
<dbReference type="OrthoDB" id="199921at2759"/>
<feature type="compositionally biased region" description="Basic residues" evidence="1">
    <location>
        <begin position="7"/>
        <end position="16"/>
    </location>
</feature>
<keyword evidence="3" id="KW-1185">Reference proteome</keyword>
<evidence type="ECO:0000313" key="2">
    <source>
        <dbReference type="EMBL" id="CAB9521521.1"/>
    </source>
</evidence>
<evidence type="ECO:0000256" key="1">
    <source>
        <dbReference type="SAM" id="MobiDB-lite"/>
    </source>
</evidence>
<dbReference type="AlphaFoldDB" id="A0A9N8ELM2"/>
<protein>
    <submittedName>
        <fullName evidence="2">Uncharacterized protein</fullName>
    </submittedName>
</protein>
<evidence type="ECO:0000313" key="3">
    <source>
        <dbReference type="Proteomes" id="UP001153069"/>
    </source>
</evidence>
<accession>A0A9N8ELM2</accession>
<feature type="region of interest" description="Disordered" evidence="1">
    <location>
        <begin position="1"/>
        <end position="46"/>
    </location>
</feature>